<dbReference type="RefSeq" id="XP_066076883.1">
    <property type="nucleotide sequence ID" value="XM_066220786.1"/>
</dbReference>
<keyword evidence="3" id="KW-1185">Reference proteome</keyword>
<gene>
    <name evidence="2" type="ORF">L201_005053</name>
</gene>
<feature type="compositionally biased region" description="Low complexity" evidence="1">
    <location>
        <begin position="27"/>
        <end position="47"/>
    </location>
</feature>
<evidence type="ECO:0000313" key="2">
    <source>
        <dbReference type="EMBL" id="WWC90120.1"/>
    </source>
</evidence>
<feature type="compositionally biased region" description="Polar residues" evidence="1">
    <location>
        <begin position="155"/>
        <end position="167"/>
    </location>
</feature>
<accession>A0AAX4K014</accession>
<proteinExistence type="predicted"/>
<protein>
    <submittedName>
        <fullName evidence="2">Uncharacterized protein</fullName>
    </submittedName>
</protein>
<dbReference type="Proteomes" id="UP001355207">
    <property type="component" value="Chromosome 6"/>
</dbReference>
<feature type="region of interest" description="Disordered" evidence="1">
    <location>
        <begin position="230"/>
        <end position="260"/>
    </location>
</feature>
<feature type="compositionally biased region" description="Low complexity" evidence="1">
    <location>
        <begin position="140"/>
        <end position="154"/>
    </location>
</feature>
<feature type="compositionally biased region" description="Low complexity" evidence="1">
    <location>
        <begin position="232"/>
        <end position="244"/>
    </location>
</feature>
<reference evidence="2 3" key="1">
    <citation type="submission" date="2024-01" db="EMBL/GenBank/DDBJ databases">
        <title>Comparative genomics of Cryptococcus and Kwoniella reveals pathogenesis evolution and contrasting modes of karyotype evolution via chromosome fusion or intercentromeric recombination.</title>
        <authorList>
            <person name="Coelho M.A."/>
            <person name="David-Palma M."/>
            <person name="Shea T."/>
            <person name="Bowers K."/>
            <person name="McGinley-Smith S."/>
            <person name="Mohammad A.W."/>
            <person name="Gnirke A."/>
            <person name="Yurkov A.M."/>
            <person name="Nowrousian M."/>
            <person name="Sun S."/>
            <person name="Cuomo C.A."/>
            <person name="Heitman J."/>
        </authorList>
    </citation>
    <scope>NUCLEOTIDE SEQUENCE [LARGE SCALE GENOMIC DNA]</scope>
    <source>
        <strain evidence="2 3">CBS 6074</strain>
    </source>
</reference>
<feature type="region of interest" description="Disordered" evidence="1">
    <location>
        <begin position="138"/>
        <end position="167"/>
    </location>
</feature>
<sequence length="260" mass="26802">MSVDIPAPHVPGSSAVASEPTSIPSGSSASTFPSVPTTTTTTATSTTGGSGFQAEVPRAPVLAGETLPKPVTPVEAIPAEPAKALDPIAEPSILDKAQALAKPYLEKVEPYAHKVQEAAKPYTDKIEAKTKEIIDKIEGNAPTTTPAPTSANTAERTLNNASATTSEVGEKAKGIFEQGLSAVQSTFTQITHTIDEKTASPTHPGFVTQITNAAHKVGERIEKVINDVDGSTGTTTGTHPAAHPVQTTTNTVPHIPPVPL</sequence>
<dbReference type="EMBL" id="CP144103">
    <property type="protein sequence ID" value="WWC90120.1"/>
    <property type="molecule type" value="Genomic_DNA"/>
</dbReference>
<dbReference type="AlphaFoldDB" id="A0AAX4K014"/>
<name>A0AAX4K014_9TREE</name>
<organism evidence="2 3">
    <name type="scientific">Kwoniella dendrophila CBS 6074</name>
    <dbReference type="NCBI Taxonomy" id="1295534"/>
    <lineage>
        <taxon>Eukaryota</taxon>
        <taxon>Fungi</taxon>
        <taxon>Dikarya</taxon>
        <taxon>Basidiomycota</taxon>
        <taxon>Agaricomycotina</taxon>
        <taxon>Tremellomycetes</taxon>
        <taxon>Tremellales</taxon>
        <taxon>Cryptococcaceae</taxon>
        <taxon>Kwoniella</taxon>
    </lineage>
</organism>
<feature type="compositionally biased region" description="Polar residues" evidence="1">
    <location>
        <begin position="15"/>
        <end position="26"/>
    </location>
</feature>
<evidence type="ECO:0000256" key="1">
    <source>
        <dbReference type="SAM" id="MobiDB-lite"/>
    </source>
</evidence>
<evidence type="ECO:0000313" key="3">
    <source>
        <dbReference type="Proteomes" id="UP001355207"/>
    </source>
</evidence>
<dbReference type="GeneID" id="91095723"/>
<feature type="region of interest" description="Disordered" evidence="1">
    <location>
        <begin position="1"/>
        <end position="54"/>
    </location>
</feature>